<gene>
    <name evidence="1" type="ORF">F9Y85_20050</name>
    <name evidence="2" type="ORF">R5H13_09555</name>
</gene>
<dbReference type="EMBL" id="CP137578">
    <property type="protein sequence ID" value="WOX26916.1"/>
    <property type="molecule type" value="Genomic_DNA"/>
</dbReference>
<dbReference type="Proteomes" id="UP001304419">
    <property type="component" value="Chromosome 1"/>
</dbReference>
<organism evidence="1 3">
    <name type="scientific">Pseudoalteromonas maricaloris</name>
    <dbReference type="NCBI Taxonomy" id="184924"/>
    <lineage>
        <taxon>Bacteria</taxon>
        <taxon>Pseudomonadati</taxon>
        <taxon>Pseudomonadota</taxon>
        <taxon>Gammaproteobacteria</taxon>
        <taxon>Alteromonadales</taxon>
        <taxon>Pseudoalteromonadaceae</taxon>
        <taxon>Pseudoalteromonas</taxon>
    </lineage>
</organism>
<evidence type="ECO:0000313" key="3">
    <source>
        <dbReference type="Proteomes" id="UP000646877"/>
    </source>
</evidence>
<proteinExistence type="predicted"/>
<reference evidence="2 4" key="2">
    <citation type="submission" date="2023-10" db="EMBL/GenBank/DDBJ databases">
        <title>To unveil natural product biosynthetic capacity in Pseudoalteromonas.</title>
        <authorList>
            <person name="Wang J."/>
        </authorList>
    </citation>
    <scope>NUCLEOTIDE SEQUENCE [LARGE SCALE GENOMIC DNA]</scope>
    <source>
        <strain evidence="2 4">DSM 15914</strain>
    </source>
</reference>
<accession>A0A8I2H7N3</accession>
<protein>
    <submittedName>
        <fullName evidence="1">Uncharacterized protein</fullName>
    </submittedName>
</protein>
<evidence type="ECO:0000313" key="2">
    <source>
        <dbReference type="EMBL" id="WOX26916.1"/>
    </source>
</evidence>
<keyword evidence="4" id="KW-1185">Reference proteome</keyword>
<dbReference type="Proteomes" id="UP000646877">
    <property type="component" value="Unassembled WGS sequence"/>
</dbReference>
<evidence type="ECO:0000313" key="1">
    <source>
        <dbReference type="EMBL" id="NLR23567.1"/>
    </source>
</evidence>
<reference evidence="1" key="1">
    <citation type="submission" date="2019-10" db="EMBL/GenBank/DDBJ databases">
        <authorList>
            <person name="Paulsen S."/>
        </authorList>
    </citation>
    <scope>NUCLEOTIDE SEQUENCE</scope>
    <source>
        <strain evidence="1">LMG 19692</strain>
    </source>
</reference>
<evidence type="ECO:0000313" key="4">
    <source>
        <dbReference type="Proteomes" id="UP001304419"/>
    </source>
</evidence>
<dbReference type="RefSeq" id="WP_193522445.1">
    <property type="nucleotide sequence ID" value="NZ_CBCSDF010000006.1"/>
</dbReference>
<dbReference type="AlphaFoldDB" id="A0A8I2H7N3"/>
<sequence>MAITYRPTPEIDTVIDDLKDQLGIPTTSKLITFLIASYNRNQDVIKSQRDEIKALKNQVYESGEVVSEFQEAFTRLMEYK</sequence>
<dbReference type="EMBL" id="WEIA01000017">
    <property type="protein sequence ID" value="NLR23567.1"/>
    <property type="molecule type" value="Genomic_DNA"/>
</dbReference>
<name>A0A8I2H7N3_9GAMM</name>